<evidence type="ECO:0000313" key="3">
    <source>
        <dbReference type="Proteomes" id="UP001596337"/>
    </source>
</evidence>
<organism evidence="2 3">
    <name type="scientific">Haloechinothrix salitolerans</name>
    <dbReference type="NCBI Taxonomy" id="926830"/>
    <lineage>
        <taxon>Bacteria</taxon>
        <taxon>Bacillati</taxon>
        <taxon>Actinomycetota</taxon>
        <taxon>Actinomycetes</taxon>
        <taxon>Pseudonocardiales</taxon>
        <taxon>Pseudonocardiaceae</taxon>
        <taxon>Haloechinothrix</taxon>
    </lineage>
</organism>
<keyword evidence="1" id="KW-1133">Transmembrane helix</keyword>
<keyword evidence="1" id="KW-0812">Transmembrane</keyword>
<evidence type="ECO:0000313" key="2">
    <source>
        <dbReference type="EMBL" id="MFC6871435.1"/>
    </source>
</evidence>
<gene>
    <name evidence="2" type="ORF">ACFQGD_30365</name>
</gene>
<comment type="caution">
    <text evidence="2">The sequence shown here is derived from an EMBL/GenBank/DDBJ whole genome shotgun (WGS) entry which is preliminary data.</text>
</comment>
<keyword evidence="1" id="KW-0472">Membrane</keyword>
<evidence type="ECO:0000256" key="1">
    <source>
        <dbReference type="SAM" id="Phobius"/>
    </source>
</evidence>
<reference evidence="3" key="1">
    <citation type="journal article" date="2019" name="Int. J. Syst. Evol. Microbiol.">
        <title>The Global Catalogue of Microorganisms (GCM) 10K type strain sequencing project: providing services to taxonomists for standard genome sequencing and annotation.</title>
        <authorList>
            <consortium name="The Broad Institute Genomics Platform"/>
            <consortium name="The Broad Institute Genome Sequencing Center for Infectious Disease"/>
            <person name="Wu L."/>
            <person name="Ma J."/>
        </authorList>
    </citation>
    <scope>NUCLEOTIDE SEQUENCE [LARGE SCALE GENOMIC DNA]</scope>
    <source>
        <strain evidence="3">KCTC 32255</strain>
    </source>
</reference>
<accession>A0ABW2C7V7</accession>
<name>A0ABW2C7V7_9PSEU</name>
<protein>
    <submittedName>
        <fullName evidence="2">Uncharacterized protein</fullName>
    </submittedName>
</protein>
<keyword evidence="3" id="KW-1185">Reference proteome</keyword>
<dbReference type="Proteomes" id="UP001596337">
    <property type="component" value="Unassembled WGS sequence"/>
</dbReference>
<feature type="transmembrane region" description="Helical" evidence="1">
    <location>
        <begin position="16"/>
        <end position="40"/>
    </location>
</feature>
<sequence length="191" mass="21247">MTAAVPTIWGVDVAVFAAWAQVGGALITFAAVVVALWVAIRDGRHRERDHQEELAGQARTITVDLDSGHDDLLGRFYAVVVHNHSNAPITDITVVDVYAVFDGQTQDLLWRIEDGREPPPQICRVLPGGERCGSIPVEFTSSSDKWAPGPRPSYLALLHSVVTCAFTDARGIRWQRKGNEQPQRVRERWQR</sequence>
<dbReference type="EMBL" id="JBHSXX010000001">
    <property type="protein sequence ID" value="MFC6871435.1"/>
    <property type="molecule type" value="Genomic_DNA"/>
</dbReference>
<dbReference type="RefSeq" id="WP_345391010.1">
    <property type="nucleotide sequence ID" value="NZ_BAABLA010000007.1"/>
</dbReference>
<proteinExistence type="predicted"/>